<dbReference type="EMBL" id="LQBQ01000001">
    <property type="protein sequence ID" value="KUJ85496.1"/>
    <property type="molecule type" value="Genomic_DNA"/>
</dbReference>
<evidence type="ECO:0000256" key="2">
    <source>
        <dbReference type="ARBA" id="ARBA00023002"/>
    </source>
</evidence>
<comment type="subunit">
    <text evidence="4">Heterodimer of an alpha and a beta chain.</text>
</comment>
<dbReference type="GO" id="GO:0009083">
    <property type="term" value="P:branched-chain amino acid catabolic process"/>
    <property type="evidence" value="ECO:0007669"/>
    <property type="project" value="TreeGrafter"/>
</dbReference>
<dbReference type="AlphaFoldDB" id="A0A0X3UEY3"/>
<dbReference type="InterPro" id="IPR050771">
    <property type="entry name" value="Alpha-ketoacid_DH_E1_comp"/>
</dbReference>
<sequence length="354" mass="38376">MARTRQTRTTDPGAYLDAEGTLLRELPDFAKSRDTLVALYSAMVRCRTFDSKAVALQRTGRLGTYASSLGQEAVGVGVASAMAPTDVFLPSFREHGAQLIRGVTLEELFLFWGGDERGNDFSLPKRDFPVCIPVGTHFPHAAGAALALVHKGVPGVAVAVGGDGATSKGDFYEALNLVGAWNLPAVFVLNNNQWSISVRRQDQTAAQTLAQKAVACGLPGEQVDGNDVIAVREATERALERARSGQGGTLIECVTYRLGDHTTADDASRYRDDDEVSAQWKKEPLVRLRRHLTQVHGWSKADEEALLRTCREEVDQAAENYLATPPEPAGEMLANLFESLPRDLARQAEELGDG</sequence>
<evidence type="ECO:0000313" key="6">
    <source>
        <dbReference type="EMBL" id="KUJ85496.1"/>
    </source>
</evidence>
<dbReference type="CDD" id="cd02000">
    <property type="entry name" value="TPP_E1_PDC_ADC_BCADC"/>
    <property type="match status" value="1"/>
</dbReference>
<dbReference type="SUPFAM" id="SSF52518">
    <property type="entry name" value="Thiamin diphosphate-binding fold (THDP-binding)"/>
    <property type="match status" value="1"/>
</dbReference>
<dbReference type="RefSeq" id="WP_068343239.1">
    <property type="nucleotide sequence ID" value="NZ_LQBQ01000001.1"/>
</dbReference>
<keyword evidence="4 6" id="KW-0670">Pyruvate</keyword>
<dbReference type="Proteomes" id="UP000053791">
    <property type="component" value="Unassembled WGS sequence"/>
</dbReference>
<dbReference type="GO" id="GO:0004739">
    <property type="term" value="F:pyruvate dehydrogenase (acetyl-transferring) activity"/>
    <property type="evidence" value="ECO:0007669"/>
    <property type="project" value="UniProtKB-UniRule"/>
</dbReference>
<protein>
    <recommendedName>
        <fullName evidence="4">Pyruvate dehydrogenase E1 component subunit alpha</fullName>
        <ecNumber evidence="4">1.2.4.1</ecNumber>
    </recommendedName>
</protein>
<dbReference type="STRING" id="1685379.AVO45_00415"/>
<evidence type="ECO:0000256" key="4">
    <source>
        <dbReference type="RuleBase" id="RU366007"/>
    </source>
</evidence>
<dbReference type="InterPro" id="IPR029061">
    <property type="entry name" value="THDP-binding"/>
</dbReference>
<accession>A0A0X3UEY3</accession>
<comment type="catalytic activity">
    <reaction evidence="4">
        <text>N(6)-[(R)-lipoyl]-L-lysyl-[protein] + pyruvate + H(+) = N(6)-[(R)-S(8)-acetyldihydrolipoyl]-L-lysyl-[protein] + CO2</text>
        <dbReference type="Rhea" id="RHEA:19189"/>
        <dbReference type="Rhea" id="RHEA-COMP:10474"/>
        <dbReference type="Rhea" id="RHEA-COMP:10478"/>
        <dbReference type="ChEBI" id="CHEBI:15361"/>
        <dbReference type="ChEBI" id="CHEBI:15378"/>
        <dbReference type="ChEBI" id="CHEBI:16526"/>
        <dbReference type="ChEBI" id="CHEBI:83099"/>
        <dbReference type="ChEBI" id="CHEBI:83111"/>
        <dbReference type="EC" id="1.2.4.1"/>
    </reaction>
</comment>
<keyword evidence="3 4" id="KW-0786">Thiamine pyrophosphate</keyword>
<dbReference type="Gene3D" id="3.40.50.970">
    <property type="match status" value="1"/>
</dbReference>
<dbReference type="NCBIfam" id="TIGR03181">
    <property type="entry name" value="PDH_E1_alph_x"/>
    <property type="match status" value="1"/>
</dbReference>
<dbReference type="InterPro" id="IPR001017">
    <property type="entry name" value="DH_E1"/>
</dbReference>
<comment type="cofactor">
    <cofactor evidence="1 4">
        <name>thiamine diphosphate</name>
        <dbReference type="ChEBI" id="CHEBI:58937"/>
    </cofactor>
</comment>
<keyword evidence="7" id="KW-1185">Reference proteome</keyword>
<dbReference type="OrthoDB" id="9766715at2"/>
<evidence type="ECO:0000256" key="1">
    <source>
        <dbReference type="ARBA" id="ARBA00001964"/>
    </source>
</evidence>
<comment type="caution">
    <text evidence="6">The sequence shown here is derived from an EMBL/GenBank/DDBJ whole genome shotgun (WGS) entry which is preliminary data.</text>
</comment>
<feature type="domain" description="Dehydrogenase E1 component" evidence="5">
    <location>
        <begin position="41"/>
        <end position="320"/>
    </location>
</feature>
<dbReference type="PANTHER" id="PTHR43380">
    <property type="entry name" value="2-OXOISOVALERATE DEHYDROGENASE SUBUNIT ALPHA, MITOCHONDRIAL"/>
    <property type="match status" value="1"/>
</dbReference>
<evidence type="ECO:0000259" key="5">
    <source>
        <dbReference type="Pfam" id="PF00676"/>
    </source>
</evidence>
<dbReference type="InterPro" id="IPR017596">
    <property type="entry name" value="PdhA/BkdA"/>
</dbReference>
<dbReference type="Pfam" id="PF00676">
    <property type="entry name" value="E1_dh"/>
    <property type="match status" value="1"/>
</dbReference>
<evidence type="ECO:0000313" key="7">
    <source>
        <dbReference type="Proteomes" id="UP000053791"/>
    </source>
</evidence>
<evidence type="ECO:0000256" key="3">
    <source>
        <dbReference type="ARBA" id="ARBA00023052"/>
    </source>
</evidence>
<dbReference type="EC" id="1.2.4.1" evidence="4"/>
<reference evidence="6 7" key="1">
    <citation type="submission" date="2015-12" db="EMBL/GenBank/DDBJ databases">
        <authorList>
            <person name="Shamseldin A."/>
            <person name="Moawad H."/>
            <person name="Abd El-Rahim W.M."/>
            <person name="Sadowsky M.J."/>
        </authorList>
    </citation>
    <scope>NUCLEOTIDE SEQUENCE [LARGE SCALE GENOMIC DNA]</scope>
    <source>
        <strain evidence="6 7">ZGT118</strain>
    </source>
</reference>
<keyword evidence="2 4" id="KW-0560">Oxidoreductase</keyword>
<dbReference type="PANTHER" id="PTHR43380:SF1">
    <property type="entry name" value="2-OXOISOVALERATE DEHYDROGENASE SUBUNIT ALPHA, MITOCHONDRIAL"/>
    <property type="match status" value="1"/>
</dbReference>
<organism evidence="6 7">
    <name type="scientific">Ruegeria marisrubri</name>
    <dbReference type="NCBI Taxonomy" id="1685379"/>
    <lineage>
        <taxon>Bacteria</taxon>
        <taxon>Pseudomonadati</taxon>
        <taxon>Pseudomonadota</taxon>
        <taxon>Alphaproteobacteria</taxon>
        <taxon>Rhodobacterales</taxon>
        <taxon>Roseobacteraceae</taxon>
        <taxon>Ruegeria</taxon>
    </lineage>
</organism>
<comment type="function">
    <text evidence="4">The pyruvate dehydrogenase complex catalyzes the overall conversion of pyruvate to acetyl-CoA and CO(2). It contains multiple copies of three enzymatic components: pyruvate dehydrogenase (E1), dihydrolipoamide acetyltransferase (E2) and lipoamide dehydrogenase (E3).</text>
</comment>
<gene>
    <name evidence="6" type="ORF">AVO45_00415</name>
</gene>
<name>A0A0X3UEY3_9RHOB</name>
<proteinExistence type="predicted"/>